<sequence>MPQFHTSVIEFRSLKTGPRYGAKVKTGCITCKNRRVKCDEAKPSCVKCSSTGRICEGYTRSKSGVLGLDRKSVIRHESPPVPSSVDVLSEYGEGLQYFEFYQNCVGHSIATAYDSNFWCRVAPRMAQTEPSIRHALIALGYFNKATTGSLKHARLSDERHETLFFHYNKAVRSLIERMKQISFDPEIGLVTCILFVCIEFLRGDFITAFTHLQNGLKMISEWHLRRPGRKTHKKEQRPKLRAIVHSALESTDIMTELIPLFFRTTTVALLFGVRAEKIIEISSAIPKQFQFKPFRDVWEARAVSLDFQNAALIFTRDNSPRVFPVQPLTGEALKTQESILESHRSWRRAFEAFERNATLSPAEQVVVRELKAGYHCTYFSVSCITWVKQSGFDQYLWAFKEIVEHTRFVFDAKGLPDRTPPTLTEPLLVPKPSGHRGPPSRGIPSLVKPYANFTFEVVLLPCLYFVIQRCRDPIIRREALALMERNPPREALLDYEVAAIAARRVIEIEESMVDPATGWPVEETRLWHAVVDGTIDNDGGFWIMFSNAVWIAGGGPSNEEEEALCKVPRSDTDFRGRVDSQWQEYYTVNE</sequence>
<keyword evidence="1" id="KW-0479">Metal-binding</keyword>
<gene>
    <name evidence="8" type="ORF">DM02DRAFT_614255</name>
</gene>
<dbReference type="PROSITE" id="PS00463">
    <property type="entry name" value="ZN2_CY6_FUNGAL_1"/>
    <property type="match status" value="1"/>
</dbReference>
<keyword evidence="4" id="KW-0238">DNA-binding</keyword>
<keyword evidence="2" id="KW-0862">Zinc</keyword>
<dbReference type="GO" id="GO:0000981">
    <property type="term" value="F:DNA-binding transcription factor activity, RNA polymerase II-specific"/>
    <property type="evidence" value="ECO:0007669"/>
    <property type="project" value="InterPro"/>
</dbReference>
<dbReference type="EMBL" id="KZ805372">
    <property type="protein sequence ID" value="PVI00495.1"/>
    <property type="molecule type" value="Genomic_DNA"/>
</dbReference>
<dbReference type="PROSITE" id="PS50048">
    <property type="entry name" value="ZN2_CY6_FUNGAL_2"/>
    <property type="match status" value="1"/>
</dbReference>
<dbReference type="Pfam" id="PF00172">
    <property type="entry name" value="Zn_clus"/>
    <property type="match status" value="1"/>
</dbReference>
<dbReference type="PANTHER" id="PTHR36206">
    <property type="entry name" value="ASPERCRYPTIN BIOSYNTHESIS CLUSTER-SPECIFIC TRANSCRIPTION REGULATOR ATNN-RELATED"/>
    <property type="match status" value="1"/>
</dbReference>
<dbReference type="Gene3D" id="4.10.240.10">
    <property type="entry name" value="Zn(2)-C6 fungal-type DNA-binding domain"/>
    <property type="match status" value="1"/>
</dbReference>
<evidence type="ECO:0000313" key="8">
    <source>
        <dbReference type="EMBL" id="PVI00495.1"/>
    </source>
</evidence>
<keyword evidence="5" id="KW-0804">Transcription</keyword>
<organism evidence="8 9">
    <name type="scientific">Periconia macrospinosa</name>
    <dbReference type="NCBI Taxonomy" id="97972"/>
    <lineage>
        <taxon>Eukaryota</taxon>
        <taxon>Fungi</taxon>
        <taxon>Dikarya</taxon>
        <taxon>Ascomycota</taxon>
        <taxon>Pezizomycotina</taxon>
        <taxon>Dothideomycetes</taxon>
        <taxon>Pleosporomycetidae</taxon>
        <taxon>Pleosporales</taxon>
        <taxon>Massarineae</taxon>
        <taxon>Periconiaceae</taxon>
        <taxon>Periconia</taxon>
    </lineage>
</organism>
<evidence type="ECO:0000256" key="2">
    <source>
        <dbReference type="ARBA" id="ARBA00022833"/>
    </source>
</evidence>
<evidence type="ECO:0000259" key="7">
    <source>
        <dbReference type="PROSITE" id="PS50048"/>
    </source>
</evidence>
<evidence type="ECO:0000256" key="6">
    <source>
        <dbReference type="ARBA" id="ARBA00023242"/>
    </source>
</evidence>
<dbReference type="InterPro" id="IPR001138">
    <property type="entry name" value="Zn2Cys6_DnaBD"/>
</dbReference>
<evidence type="ECO:0000313" key="9">
    <source>
        <dbReference type="Proteomes" id="UP000244855"/>
    </source>
</evidence>
<protein>
    <recommendedName>
        <fullName evidence="7">Zn(2)-C6 fungal-type domain-containing protein</fullName>
    </recommendedName>
</protein>
<dbReference type="Pfam" id="PF11951">
    <property type="entry name" value="Fungal_trans_2"/>
    <property type="match status" value="1"/>
</dbReference>
<dbReference type="InterPro" id="IPR052360">
    <property type="entry name" value="Transcr_Regulatory_Proteins"/>
</dbReference>
<dbReference type="InterPro" id="IPR036864">
    <property type="entry name" value="Zn2-C6_fun-type_DNA-bd_sf"/>
</dbReference>
<keyword evidence="3" id="KW-0805">Transcription regulation</keyword>
<accession>A0A2V1DTE4</accession>
<evidence type="ECO:0000256" key="5">
    <source>
        <dbReference type="ARBA" id="ARBA00023163"/>
    </source>
</evidence>
<evidence type="ECO:0000256" key="4">
    <source>
        <dbReference type="ARBA" id="ARBA00023125"/>
    </source>
</evidence>
<evidence type="ECO:0000256" key="3">
    <source>
        <dbReference type="ARBA" id="ARBA00023015"/>
    </source>
</evidence>
<reference evidence="8 9" key="1">
    <citation type="journal article" date="2018" name="Sci. Rep.">
        <title>Comparative genomics provides insights into the lifestyle and reveals functional heterogeneity of dark septate endophytic fungi.</title>
        <authorList>
            <person name="Knapp D.G."/>
            <person name="Nemeth J.B."/>
            <person name="Barry K."/>
            <person name="Hainaut M."/>
            <person name="Henrissat B."/>
            <person name="Johnson J."/>
            <person name="Kuo A."/>
            <person name="Lim J.H.P."/>
            <person name="Lipzen A."/>
            <person name="Nolan M."/>
            <person name="Ohm R.A."/>
            <person name="Tamas L."/>
            <person name="Grigoriev I.V."/>
            <person name="Spatafora J.W."/>
            <person name="Nagy L.G."/>
            <person name="Kovacs G.M."/>
        </authorList>
    </citation>
    <scope>NUCLEOTIDE SEQUENCE [LARGE SCALE GENOMIC DNA]</scope>
    <source>
        <strain evidence="8 9">DSE2036</strain>
    </source>
</reference>
<dbReference type="STRING" id="97972.A0A2V1DTE4"/>
<dbReference type="SMART" id="SM00066">
    <property type="entry name" value="GAL4"/>
    <property type="match status" value="1"/>
</dbReference>
<dbReference type="PANTHER" id="PTHR36206:SF4">
    <property type="entry name" value="HYPOTHETICAL CONSERVED PROTEIN (EUROFUNG)-RELATED"/>
    <property type="match status" value="1"/>
</dbReference>
<dbReference type="InterPro" id="IPR021858">
    <property type="entry name" value="Fun_TF"/>
</dbReference>
<name>A0A2V1DTE4_9PLEO</name>
<dbReference type="GO" id="GO:0003677">
    <property type="term" value="F:DNA binding"/>
    <property type="evidence" value="ECO:0007669"/>
    <property type="project" value="UniProtKB-KW"/>
</dbReference>
<dbReference type="SUPFAM" id="SSF57701">
    <property type="entry name" value="Zn2/Cys6 DNA-binding domain"/>
    <property type="match status" value="1"/>
</dbReference>
<proteinExistence type="predicted"/>
<dbReference type="Proteomes" id="UP000244855">
    <property type="component" value="Unassembled WGS sequence"/>
</dbReference>
<keyword evidence="9" id="KW-1185">Reference proteome</keyword>
<feature type="domain" description="Zn(2)-C6 fungal-type" evidence="7">
    <location>
        <begin position="27"/>
        <end position="55"/>
    </location>
</feature>
<dbReference type="OrthoDB" id="2593732at2759"/>
<dbReference type="GO" id="GO:0008270">
    <property type="term" value="F:zinc ion binding"/>
    <property type="evidence" value="ECO:0007669"/>
    <property type="project" value="InterPro"/>
</dbReference>
<dbReference type="AlphaFoldDB" id="A0A2V1DTE4"/>
<keyword evidence="6" id="KW-0539">Nucleus</keyword>
<evidence type="ECO:0000256" key="1">
    <source>
        <dbReference type="ARBA" id="ARBA00022723"/>
    </source>
</evidence>
<dbReference type="CDD" id="cd00067">
    <property type="entry name" value="GAL4"/>
    <property type="match status" value="1"/>
</dbReference>